<dbReference type="GO" id="GO:0003899">
    <property type="term" value="F:DNA-directed RNA polymerase activity"/>
    <property type="evidence" value="ECO:0007669"/>
    <property type="project" value="UniProtKB-UniRule"/>
</dbReference>
<dbReference type="Pfam" id="PF03118">
    <property type="entry name" value="RNA_pol_A_CTD"/>
    <property type="match status" value="1"/>
</dbReference>
<dbReference type="GO" id="GO:0000428">
    <property type="term" value="C:DNA-directed RNA polymerase complex"/>
    <property type="evidence" value="ECO:0007669"/>
    <property type="project" value="UniProtKB-KW"/>
</dbReference>
<dbReference type="Proteomes" id="UP000033684">
    <property type="component" value="Unassembled WGS sequence"/>
</dbReference>
<dbReference type="InterPro" id="IPR011773">
    <property type="entry name" value="DNA-dir_RpoA"/>
</dbReference>
<dbReference type="FunFam" id="1.10.150.20:FF:000001">
    <property type="entry name" value="DNA-directed RNA polymerase subunit alpha"/>
    <property type="match status" value="1"/>
</dbReference>
<reference evidence="14" key="1">
    <citation type="submission" date="2015-03" db="EMBL/GenBank/DDBJ databases">
        <title>Draft genome sequence of a novel methanotroph (Sn10-6) isolated from flooded ricefield rhizosphere in India.</title>
        <authorList>
            <person name="Pandit P.S."/>
            <person name="Pore S.D."/>
            <person name="Arora P."/>
            <person name="Kapse N.G."/>
            <person name="Dhakephalkar P.K."/>
            <person name="Rahalkar M.C."/>
        </authorList>
    </citation>
    <scope>NUCLEOTIDE SEQUENCE [LARGE SCALE GENOMIC DNA]</scope>
    <source>
        <strain evidence="14">Sn10-6</strain>
    </source>
</reference>
<evidence type="ECO:0000256" key="4">
    <source>
        <dbReference type="ARBA" id="ARBA00022478"/>
    </source>
</evidence>
<comment type="function">
    <text evidence="11">DNA-dependent RNA polymerase catalyzes the transcription of DNA into RNA using the four ribonucleoside triphosphates as substrates.</text>
</comment>
<evidence type="ECO:0000256" key="11">
    <source>
        <dbReference type="HAMAP-Rule" id="MF_00059"/>
    </source>
</evidence>
<dbReference type="InterPro" id="IPR036643">
    <property type="entry name" value="RNApol_insert_sf"/>
</dbReference>
<evidence type="ECO:0000256" key="6">
    <source>
        <dbReference type="ARBA" id="ARBA00022695"/>
    </source>
</evidence>
<comment type="caution">
    <text evidence="13">The sequence shown here is derived from an EMBL/GenBank/DDBJ whole genome shotgun (WGS) entry which is preliminary data.</text>
</comment>
<comment type="catalytic activity">
    <reaction evidence="10 11">
        <text>RNA(n) + a ribonucleoside 5'-triphosphate = RNA(n+1) + diphosphate</text>
        <dbReference type="Rhea" id="RHEA:21248"/>
        <dbReference type="Rhea" id="RHEA-COMP:14527"/>
        <dbReference type="Rhea" id="RHEA-COMP:17342"/>
        <dbReference type="ChEBI" id="CHEBI:33019"/>
        <dbReference type="ChEBI" id="CHEBI:61557"/>
        <dbReference type="ChEBI" id="CHEBI:140395"/>
        <dbReference type="EC" id="2.7.7.6"/>
    </reaction>
</comment>
<evidence type="ECO:0000259" key="12">
    <source>
        <dbReference type="SMART" id="SM00662"/>
    </source>
</evidence>
<dbReference type="SUPFAM" id="SSF56553">
    <property type="entry name" value="Insert subdomain of RNA polymerase alpha subunit"/>
    <property type="match status" value="1"/>
</dbReference>
<dbReference type="PATRIC" id="fig|1632867.3.peg.3109"/>
<dbReference type="GO" id="GO:0046983">
    <property type="term" value="F:protein dimerization activity"/>
    <property type="evidence" value="ECO:0007669"/>
    <property type="project" value="InterPro"/>
</dbReference>
<dbReference type="Gene3D" id="1.10.150.20">
    <property type="entry name" value="5' to 3' exonuclease, C-terminal subdomain"/>
    <property type="match status" value="1"/>
</dbReference>
<evidence type="ECO:0000256" key="3">
    <source>
        <dbReference type="ARBA" id="ARBA00015972"/>
    </source>
</evidence>
<keyword evidence="6 11" id="KW-0548">Nucleotidyltransferase</keyword>
<evidence type="ECO:0000256" key="5">
    <source>
        <dbReference type="ARBA" id="ARBA00022679"/>
    </source>
</evidence>
<dbReference type="InterPro" id="IPR011263">
    <property type="entry name" value="DNA-dir_RNA_pol_RpoA/D/Rpb3"/>
</dbReference>
<feature type="domain" description="DNA-directed RNA polymerase RpoA/D/Rpb3-type" evidence="12">
    <location>
        <begin position="23"/>
        <end position="233"/>
    </location>
</feature>
<evidence type="ECO:0000313" key="14">
    <source>
        <dbReference type="Proteomes" id="UP000033684"/>
    </source>
</evidence>
<proteinExistence type="inferred from homology"/>
<dbReference type="NCBIfam" id="NF003513">
    <property type="entry name" value="PRK05182.1-2"/>
    <property type="match status" value="1"/>
</dbReference>
<dbReference type="GO" id="GO:0003677">
    <property type="term" value="F:DNA binding"/>
    <property type="evidence" value="ECO:0007669"/>
    <property type="project" value="UniProtKB-UniRule"/>
</dbReference>
<evidence type="ECO:0000256" key="2">
    <source>
        <dbReference type="ARBA" id="ARBA00012418"/>
    </source>
</evidence>
<dbReference type="GO" id="GO:0005737">
    <property type="term" value="C:cytoplasm"/>
    <property type="evidence" value="ECO:0007669"/>
    <property type="project" value="UniProtKB-ARBA"/>
</dbReference>
<dbReference type="InterPro" id="IPR011262">
    <property type="entry name" value="DNA-dir_RNA_pol_insert"/>
</dbReference>
<feature type="region of interest" description="Alpha N-terminal domain (alpha-NTD)" evidence="11">
    <location>
        <begin position="1"/>
        <end position="234"/>
    </location>
</feature>
<evidence type="ECO:0000313" key="13">
    <source>
        <dbReference type="EMBL" id="KJV07613.1"/>
    </source>
</evidence>
<dbReference type="HAMAP" id="MF_00059">
    <property type="entry name" value="RNApol_bact_RpoA"/>
    <property type="match status" value="1"/>
</dbReference>
<evidence type="ECO:0000256" key="8">
    <source>
        <dbReference type="ARBA" id="ARBA00032524"/>
    </source>
</evidence>
<dbReference type="Gene3D" id="2.170.120.12">
    <property type="entry name" value="DNA-directed RNA polymerase, insert domain"/>
    <property type="match status" value="1"/>
</dbReference>
<dbReference type="EMBL" id="LAJX01000026">
    <property type="protein sequence ID" value="KJV07613.1"/>
    <property type="molecule type" value="Genomic_DNA"/>
</dbReference>
<gene>
    <name evidence="11" type="primary">rpoA</name>
    <name evidence="13" type="ORF">VZ94_03310</name>
</gene>
<dbReference type="NCBIfam" id="TIGR02027">
    <property type="entry name" value="rpoA"/>
    <property type="match status" value="1"/>
</dbReference>
<keyword evidence="7 11" id="KW-0804">Transcription</keyword>
<keyword evidence="4 11" id="KW-0240">DNA-directed RNA polymerase</keyword>
<dbReference type="SUPFAM" id="SSF55257">
    <property type="entry name" value="RBP11-like subunits of RNA polymerase"/>
    <property type="match status" value="1"/>
</dbReference>
<dbReference type="EC" id="2.7.7.6" evidence="2 11"/>
<dbReference type="SMART" id="SM00662">
    <property type="entry name" value="RPOLD"/>
    <property type="match status" value="1"/>
</dbReference>
<evidence type="ECO:0000256" key="9">
    <source>
        <dbReference type="ARBA" id="ARBA00033070"/>
    </source>
</evidence>
<comment type="similarity">
    <text evidence="1 11">Belongs to the RNA polymerase alpha chain family.</text>
</comment>
<dbReference type="RefSeq" id="WP_045778154.1">
    <property type="nucleotide sequence ID" value="NZ_LAJX01000026.1"/>
</dbReference>
<dbReference type="Pfam" id="PF01000">
    <property type="entry name" value="RNA_pol_A_bac"/>
    <property type="match status" value="1"/>
</dbReference>
<dbReference type="Gene3D" id="3.30.1360.10">
    <property type="entry name" value="RNA polymerase, RBP11-like subunit"/>
    <property type="match status" value="1"/>
</dbReference>
<protein>
    <recommendedName>
        <fullName evidence="3 11">DNA-directed RNA polymerase subunit alpha</fullName>
        <shortName evidence="11">RNAP subunit alpha</shortName>
        <ecNumber evidence="2 11">2.7.7.6</ecNumber>
    </recommendedName>
    <alternativeName>
        <fullName evidence="9 11">RNA polymerase subunit alpha</fullName>
    </alternativeName>
    <alternativeName>
        <fullName evidence="8 11">Transcriptase subunit alpha</fullName>
    </alternativeName>
</protein>
<dbReference type="InterPro" id="IPR011260">
    <property type="entry name" value="RNAP_asu_C"/>
</dbReference>
<dbReference type="FunFam" id="2.170.120.12:FF:000001">
    <property type="entry name" value="DNA-directed RNA polymerase subunit alpha"/>
    <property type="match status" value="1"/>
</dbReference>
<dbReference type="GO" id="GO:0006351">
    <property type="term" value="P:DNA-templated transcription"/>
    <property type="evidence" value="ECO:0007669"/>
    <property type="project" value="UniProtKB-UniRule"/>
</dbReference>
<dbReference type="AlphaFoldDB" id="A0A0F3IM84"/>
<comment type="subunit">
    <text evidence="11">Homodimer. The RNAP catalytic core consists of 2 alpha, 1 beta, 1 beta' and 1 omega subunit. When a sigma factor is associated with the core the holoenzyme is formed, which can initiate transcription.</text>
</comment>
<name>A0A0F3IM84_9GAMM</name>
<keyword evidence="14" id="KW-1185">Reference proteome</keyword>
<evidence type="ECO:0000256" key="10">
    <source>
        <dbReference type="ARBA" id="ARBA00048552"/>
    </source>
</evidence>
<dbReference type="OrthoDB" id="9805706at2"/>
<keyword evidence="5 11" id="KW-0808">Transferase</keyword>
<dbReference type="InterPro" id="IPR036603">
    <property type="entry name" value="RBP11-like"/>
</dbReference>
<evidence type="ECO:0000256" key="7">
    <source>
        <dbReference type="ARBA" id="ARBA00023163"/>
    </source>
</evidence>
<comment type="domain">
    <text evidence="11">The N-terminal domain is essential for RNAP assembly and basal transcription, whereas the C-terminal domain is involved in interaction with transcriptional regulators and with upstream promoter elements.</text>
</comment>
<accession>A0A0F3IM84</accession>
<dbReference type="Pfam" id="PF01193">
    <property type="entry name" value="RNA_pol_L"/>
    <property type="match status" value="1"/>
</dbReference>
<evidence type="ECO:0000256" key="1">
    <source>
        <dbReference type="ARBA" id="ARBA00007123"/>
    </source>
</evidence>
<feature type="region of interest" description="Alpha C-terminal domain (alpha-CTD)" evidence="11">
    <location>
        <begin position="251"/>
        <end position="337"/>
    </location>
</feature>
<organism evidence="13 14">
    <name type="scientific">Methylocucumis oryzae</name>
    <dbReference type="NCBI Taxonomy" id="1632867"/>
    <lineage>
        <taxon>Bacteria</taxon>
        <taxon>Pseudomonadati</taxon>
        <taxon>Pseudomonadota</taxon>
        <taxon>Gammaproteobacteria</taxon>
        <taxon>Methylococcales</taxon>
        <taxon>Methylococcaceae</taxon>
        <taxon>Methylocucumis</taxon>
    </lineage>
</organism>
<dbReference type="NCBIfam" id="NF003519">
    <property type="entry name" value="PRK05182.2-5"/>
    <property type="match status" value="1"/>
</dbReference>
<reference evidence="13 14" key="2">
    <citation type="journal article" date="2016" name="Microb. Ecol.">
        <title>Genome Characteristics of a Novel Type I Methanotroph (Sn10-6) Isolated from a Flooded Indian Rice Field.</title>
        <authorList>
            <person name="Rahalkar M.C."/>
            <person name="Pandit P.S."/>
            <person name="Dhakephalkar P.K."/>
            <person name="Pore S."/>
            <person name="Arora P."/>
            <person name="Kapse N."/>
        </authorList>
    </citation>
    <scope>NUCLEOTIDE SEQUENCE [LARGE SCALE GENOMIC DNA]</scope>
    <source>
        <strain evidence="13 14">Sn10-6</strain>
    </source>
</reference>
<dbReference type="SUPFAM" id="SSF47789">
    <property type="entry name" value="C-terminal domain of RNA polymerase alpha subunit"/>
    <property type="match status" value="1"/>
</dbReference>
<dbReference type="CDD" id="cd06928">
    <property type="entry name" value="RNAP_alpha_NTD"/>
    <property type="match status" value="1"/>
</dbReference>
<sequence>MQNAISGLLKPRLVEVVSKSPNHSRIVIEPLERGFGHSLGNALRRVLLSTIPGCAVTDVEIEGVLHEYTTIEGVQEDVIDILLNLKKLAVVLHSKDEVELTLSKIGPGSVTAADISVPHDVTIVNPELTIAHLTQAGALNMKIRVRRGRGYEPVSMRKSSTEYSSVMGALQLDAAYSPVIKVAYHVESTRVEQRTNLDKLIIELETNGTVDPEETIKLAATILHDQLSVFVDFEKVNEQVEEEKTEIEDAFEPILLRPVDDLELTVRSANCLKAENIFYIGDLIQRTEVELLKTPNLGKKSLTEIKDILALKGLSLGMRLENWPPENLADQSHSVNS</sequence>